<accession>A0ABM9NV51</accession>
<evidence type="ECO:0000313" key="2">
    <source>
        <dbReference type="Proteomes" id="UP001497514"/>
    </source>
</evidence>
<keyword evidence="2" id="KW-1185">Reference proteome</keyword>
<dbReference type="Proteomes" id="UP001497514">
    <property type="component" value="Chromosome"/>
</dbReference>
<organism evidence="1 2">
    <name type="scientific">Tenacibaculum dicentrarchi</name>
    <dbReference type="NCBI Taxonomy" id="669041"/>
    <lineage>
        <taxon>Bacteria</taxon>
        <taxon>Pseudomonadati</taxon>
        <taxon>Bacteroidota</taxon>
        <taxon>Flavobacteriia</taxon>
        <taxon>Flavobacteriales</taxon>
        <taxon>Flavobacteriaceae</taxon>
        <taxon>Tenacibaculum</taxon>
    </lineage>
</organism>
<gene>
    <name evidence="1" type="ORF">TD3509T_0937</name>
</gene>
<protein>
    <submittedName>
        <fullName evidence="1">Uncharacterized protein</fullName>
    </submittedName>
</protein>
<evidence type="ECO:0000313" key="1">
    <source>
        <dbReference type="EMBL" id="CAL2080068.1"/>
    </source>
</evidence>
<reference evidence="1 2" key="1">
    <citation type="submission" date="2024-05" db="EMBL/GenBank/DDBJ databases">
        <authorList>
            <person name="Duchaud E."/>
        </authorList>
    </citation>
    <scope>NUCLEOTIDE SEQUENCE [LARGE SCALE GENOMIC DNA]</scope>
    <source>
        <strain evidence="1">Ena-SAMPLE-TAB-13-05-2024-13:56:06:370-140309</strain>
    </source>
</reference>
<proteinExistence type="predicted"/>
<dbReference type="EMBL" id="OZ038524">
    <property type="protein sequence ID" value="CAL2080068.1"/>
    <property type="molecule type" value="Genomic_DNA"/>
</dbReference>
<name>A0ABM9NV51_9FLAO</name>
<dbReference type="RefSeq" id="WP_145993553.1">
    <property type="nucleotide sequence ID" value="NZ_OZ038524.1"/>
</dbReference>
<sequence length="176" mass="20280">MLNILKLYFGCSFTAFANYVGMSYHTLYSLSVSRRTYSLDKLNKLLVLHEALALKTDVYELPEVINLLGIERLKSKAPLERMLKIANKEVYKKKQLLESVQKKRAVILRGLQACTVLLAKKKGKESITINDAKWITLRKVHLENSLQNIPYHEELKLIVALVSLEKKRDILQEILL</sequence>